<reference evidence="2 3" key="1">
    <citation type="journal article" date="2023" name="Nat. Microbiol.">
        <title>A compendium of viruses from methanogenic archaea reveals their diversity and adaptations to the gut environment.</title>
        <authorList>
            <person name="Medvedeva S."/>
            <person name="Borrel G."/>
            <person name="Krupovic M."/>
            <person name="Gribaldo S."/>
        </authorList>
    </citation>
    <scope>NUCLEOTIDE SEQUENCE [LARGE SCALE GENOMIC DNA]</scope>
</reference>
<evidence type="ECO:0000313" key="3">
    <source>
        <dbReference type="Proteomes" id="UP001302343"/>
    </source>
</evidence>
<sequence length="155" mass="18153">MAEKVDFHVKADKAMSVKAKELSGMTNRQLYELGCKIAIEQNRNRLDAEILEINELMDRVNELQDSILELLKDKEVPTKPDVESDPEDDDFRRNILPLDLFKEICLYYMDDFDITDINDLTNKNKEIFRFVLINLSHHKLTIADMNELYAEINSE</sequence>
<dbReference type="Proteomes" id="UP001302343">
    <property type="component" value="Segment"/>
</dbReference>
<organism evidence="2 3">
    <name type="scientific">Caudoviricetes sp. vir323</name>
    <dbReference type="NCBI Taxonomy" id="3068356"/>
    <lineage>
        <taxon>Viruses</taxon>
        <taxon>Duplodnaviria</taxon>
        <taxon>Heunggongvirae</taxon>
        <taxon>Uroviricota</taxon>
        <taxon>Caudoviricetes</taxon>
    </lineage>
</organism>
<evidence type="ECO:0000313" key="2">
    <source>
        <dbReference type="EMBL" id="DBA35556.1"/>
    </source>
</evidence>
<feature type="coiled-coil region" evidence="1">
    <location>
        <begin position="39"/>
        <end position="73"/>
    </location>
</feature>
<protein>
    <submittedName>
        <fullName evidence="2">Uncharacterized protein</fullName>
    </submittedName>
</protein>
<gene>
    <name evidence="2" type="ORF">vir323_00044</name>
</gene>
<dbReference type="RefSeq" id="YP_013605336.1">
    <property type="nucleotide sequence ID" value="NC_133304.1"/>
</dbReference>
<accession>A0AA87CCM6</accession>
<proteinExistence type="predicted"/>
<dbReference type="EMBL" id="BK063679">
    <property type="protein sequence ID" value="DBA35556.1"/>
    <property type="molecule type" value="Genomic_DNA"/>
</dbReference>
<name>A0AA87CCM6_9CAUD</name>
<dbReference type="GeneID" id="300198906"/>
<keyword evidence="3" id="KW-1185">Reference proteome</keyword>
<evidence type="ECO:0000256" key="1">
    <source>
        <dbReference type="SAM" id="Coils"/>
    </source>
</evidence>
<keyword evidence="1" id="KW-0175">Coiled coil</keyword>